<evidence type="ECO:0000256" key="1">
    <source>
        <dbReference type="SAM" id="Phobius"/>
    </source>
</evidence>
<keyword evidence="3" id="KW-1185">Reference proteome</keyword>
<accession>A0A937D8E4</accession>
<dbReference type="AlphaFoldDB" id="A0A937D8E4"/>
<dbReference type="EMBL" id="JAERQJ010000003">
    <property type="protein sequence ID" value="MBL0683980.1"/>
    <property type="molecule type" value="Genomic_DNA"/>
</dbReference>
<keyword evidence="1" id="KW-0472">Membrane</keyword>
<organism evidence="2 3">
    <name type="scientific">Aquimarina mytili</name>
    <dbReference type="NCBI Taxonomy" id="874423"/>
    <lineage>
        <taxon>Bacteria</taxon>
        <taxon>Pseudomonadati</taxon>
        <taxon>Bacteroidota</taxon>
        <taxon>Flavobacteriia</taxon>
        <taxon>Flavobacteriales</taxon>
        <taxon>Flavobacteriaceae</taxon>
        <taxon>Aquimarina</taxon>
    </lineage>
</organism>
<protein>
    <recommendedName>
        <fullName evidence="4">RING-type E3 ubiquitin transferase</fullName>
    </recommendedName>
</protein>
<dbReference type="Proteomes" id="UP000651057">
    <property type="component" value="Unassembled WGS sequence"/>
</dbReference>
<dbReference type="RefSeq" id="WP_201919479.1">
    <property type="nucleotide sequence ID" value="NZ_BAABAX010000005.1"/>
</dbReference>
<reference evidence="2" key="1">
    <citation type="submission" date="2021-01" db="EMBL/GenBank/DDBJ databases">
        <authorList>
            <person name="Zhong Y.L."/>
        </authorList>
    </citation>
    <scope>NUCLEOTIDE SEQUENCE</scope>
    <source>
        <strain evidence="2">KCTC 23302</strain>
    </source>
</reference>
<comment type="caution">
    <text evidence="2">The sequence shown here is derived from an EMBL/GenBank/DDBJ whole genome shotgun (WGS) entry which is preliminary data.</text>
</comment>
<sequence>MIFLQHNIDYPAIIFGIIFLVIIGGCIAMFIYKQKRSIIRRTFRKIPEKNILLAKENEYIKVIGNTNPIDEPLIAPLSKRRCVYYQITVEQVGESGVNNRNTNVIIDEEKCINFSIESLESKAIVKTTSLEDSRMVHLKKDRKFTSDIWNGASDNLQTYLNSKGMKSTFFGLSKSMAYYESVIEIGEKIAVAGMAHWIESDHKLDQYSSKNLCISGNKANKLLITNDPEVMDTN</sequence>
<name>A0A937D8E4_9FLAO</name>
<evidence type="ECO:0008006" key="4">
    <source>
        <dbReference type="Google" id="ProtNLM"/>
    </source>
</evidence>
<proteinExistence type="predicted"/>
<keyword evidence="1" id="KW-0812">Transmembrane</keyword>
<gene>
    <name evidence="2" type="ORF">JJQ60_10660</name>
</gene>
<evidence type="ECO:0000313" key="2">
    <source>
        <dbReference type="EMBL" id="MBL0683980.1"/>
    </source>
</evidence>
<feature type="transmembrane region" description="Helical" evidence="1">
    <location>
        <begin position="12"/>
        <end position="32"/>
    </location>
</feature>
<keyword evidence="1" id="KW-1133">Transmembrane helix</keyword>
<evidence type="ECO:0000313" key="3">
    <source>
        <dbReference type="Proteomes" id="UP000651057"/>
    </source>
</evidence>